<evidence type="ECO:0000313" key="2">
    <source>
        <dbReference type="EnsemblMetazoa" id="AMEC011562-PA"/>
    </source>
</evidence>
<evidence type="ECO:0000256" key="1">
    <source>
        <dbReference type="SAM" id="MobiDB-lite"/>
    </source>
</evidence>
<proteinExistence type="predicted"/>
<dbReference type="VEuPathDB" id="VectorBase:AMEC011562"/>
<feature type="compositionally biased region" description="Pro residues" evidence="1">
    <location>
        <begin position="41"/>
        <end position="50"/>
    </location>
</feature>
<dbReference type="AlphaFoldDB" id="A0A182U098"/>
<reference evidence="2" key="2">
    <citation type="submission" date="2020-05" db="UniProtKB">
        <authorList>
            <consortium name="EnsemblMetazoa"/>
        </authorList>
    </citation>
    <scope>IDENTIFICATION</scope>
    <source>
        <strain evidence="2">CM1001059</strain>
    </source>
</reference>
<feature type="compositionally biased region" description="Polar residues" evidence="1">
    <location>
        <begin position="93"/>
        <end position="104"/>
    </location>
</feature>
<name>A0A182U098_9DIPT</name>
<sequence length="117" mass="12315">MDCTGTTAKPPGAAAGGAATLGTGGRVEDSASRLEHRRRSTPPPAPPPTPHRFQIGCRIVRTVRTSVQSDAILGGVTSTVESLLGQRPRSRTRSTPGGSVSGDDNITIPPEDRKYYY</sequence>
<accession>A0A182U098</accession>
<keyword evidence="3" id="KW-1185">Reference proteome</keyword>
<feature type="region of interest" description="Disordered" evidence="1">
    <location>
        <begin position="80"/>
        <end position="117"/>
    </location>
</feature>
<feature type="region of interest" description="Disordered" evidence="1">
    <location>
        <begin position="1"/>
        <end position="53"/>
    </location>
</feature>
<dbReference type="Proteomes" id="UP000075902">
    <property type="component" value="Unassembled WGS sequence"/>
</dbReference>
<dbReference type="EnsemblMetazoa" id="AMEC011562-RA">
    <property type="protein sequence ID" value="AMEC011562-PA"/>
    <property type="gene ID" value="AMEC011562"/>
</dbReference>
<reference evidence="3" key="1">
    <citation type="submission" date="2014-01" db="EMBL/GenBank/DDBJ databases">
        <title>The Genome Sequence of Anopheles melas CM1001059_A (V2).</title>
        <authorList>
            <consortium name="The Broad Institute Genomics Platform"/>
            <person name="Neafsey D.E."/>
            <person name="Besansky N."/>
            <person name="Howell P."/>
            <person name="Walton C."/>
            <person name="Young S.K."/>
            <person name="Zeng Q."/>
            <person name="Gargeya S."/>
            <person name="Fitzgerald M."/>
            <person name="Haas B."/>
            <person name="Abouelleil A."/>
            <person name="Allen A.W."/>
            <person name="Alvarado L."/>
            <person name="Arachchi H.M."/>
            <person name="Berlin A.M."/>
            <person name="Chapman S.B."/>
            <person name="Gainer-Dewar J."/>
            <person name="Goldberg J."/>
            <person name="Griggs A."/>
            <person name="Gujja S."/>
            <person name="Hansen M."/>
            <person name="Howarth C."/>
            <person name="Imamovic A."/>
            <person name="Ireland A."/>
            <person name="Larimer J."/>
            <person name="McCowan C."/>
            <person name="Murphy C."/>
            <person name="Pearson M."/>
            <person name="Poon T.W."/>
            <person name="Priest M."/>
            <person name="Roberts A."/>
            <person name="Saif S."/>
            <person name="Shea T."/>
            <person name="Sisk P."/>
            <person name="Sykes S."/>
            <person name="Wortman J."/>
            <person name="Nusbaum C."/>
            <person name="Birren B."/>
        </authorList>
    </citation>
    <scope>NUCLEOTIDE SEQUENCE [LARGE SCALE GENOMIC DNA]</scope>
    <source>
        <strain evidence="3">CM1001059</strain>
    </source>
</reference>
<protein>
    <submittedName>
        <fullName evidence="2">Uncharacterized protein</fullName>
    </submittedName>
</protein>
<organism evidence="2 3">
    <name type="scientific">Anopheles melas</name>
    <dbReference type="NCBI Taxonomy" id="34690"/>
    <lineage>
        <taxon>Eukaryota</taxon>
        <taxon>Metazoa</taxon>
        <taxon>Ecdysozoa</taxon>
        <taxon>Arthropoda</taxon>
        <taxon>Hexapoda</taxon>
        <taxon>Insecta</taxon>
        <taxon>Pterygota</taxon>
        <taxon>Neoptera</taxon>
        <taxon>Endopterygota</taxon>
        <taxon>Diptera</taxon>
        <taxon>Nematocera</taxon>
        <taxon>Culicoidea</taxon>
        <taxon>Culicidae</taxon>
        <taxon>Anophelinae</taxon>
        <taxon>Anopheles</taxon>
    </lineage>
</organism>
<evidence type="ECO:0000313" key="3">
    <source>
        <dbReference type="Proteomes" id="UP000075902"/>
    </source>
</evidence>
<feature type="compositionally biased region" description="Low complexity" evidence="1">
    <location>
        <begin position="1"/>
        <end position="21"/>
    </location>
</feature>